<evidence type="ECO:0000313" key="1">
    <source>
        <dbReference type="EMBL" id="EIG27638.1"/>
    </source>
</evidence>
<comment type="caution">
    <text evidence="1">The sequence shown here is derived from an EMBL/GenBank/DDBJ whole genome shotgun (WGS) entry which is preliminary data.</text>
</comment>
<organism evidence="1 2">
    <name type="scientific">Neisseria sicca VK64</name>
    <dbReference type="NCBI Taxonomy" id="1095748"/>
    <lineage>
        <taxon>Bacteria</taxon>
        <taxon>Pseudomonadati</taxon>
        <taxon>Pseudomonadota</taxon>
        <taxon>Betaproteobacteria</taxon>
        <taxon>Neisseriales</taxon>
        <taxon>Neisseriaceae</taxon>
        <taxon>Neisseria</taxon>
    </lineage>
</organism>
<reference evidence="1 2" key="1">
    <citation type="submission" date="2012-04" db="EMBL/GenBank/DDBJ databases">
        <authorList>
            <person name="Harkins D.M."/>
            <person name="Madupu R."/>
            <person name="Durkin A.S."/>
            <person name="Torralba M."/>
            <person name="Methe B."/>
            <person name="Sutton G.G."/>
            <person name="Nelson K.E."/>
        </authorList>
    </citation>
    <scope>NUCLEOTIDE SEQUENCE [LARGE SCALE GENOMIC DNA]</scope>
    <source>
        <strain evidence="1 2">VK64</strain>
    </source>
</reference>
<sequence length="63" mass="7479">MVLWWIGFEAARLGLHYAVNCFLFIHYVISDDVWFGKEAKKGSSERILQCVYRRLVNAFYFLS</sequence>
<name>I2NP77_NEISI</name>
<dbReference type="AlphaFoldDB" id="I2NP77"/>
<evidence type="ECO:0000313" key="2">
    <source>
        <dbReference type="Proteomes" id="UP000004473"/>
    </source>
</evidence>
<dbReference type="Proteomes" id="UP000004473">
    <property type="component" value="Unassembled WGS sequence"/>
</dbReference>
<gene>
    <name evidence="1" type="ORF">HMPREF1051_2593</name>
</gene>
<proteinExistence type="predicted"/>
<dbReference type="EMBL" id="AJMT01000130">
    <property type="protein sequence ID" value="EIG27638.1"/>
    <property type="molecule type" value="Genomic_DNA"/>
</dbReference>
<protein>
    <submittedName>
        <fullName evidence="1">Uncharacterized protein</fullName>
    </submittedName>
</protein>
<dbReference type="PATRIC" id="fig|1095748.3.peg.1695"/>
<accession>I2NP77</accession>